<dbReference type="Proteomes" id="UP001234989">
    <property type="component" value="Chromosome 6"/>
</dbReference>
<keyword evidence="2" id="KW-1185">Reference proteome</keyword>
<accession>A0AAF0TUG0</accession>
<protein>
    <submittedName>
        <fullName evidence="1">Uncharacterized protein</fullName>
    </submittedName>
</protein>
<gene>
    <name evidence="1" type="ORF">MTR67_026064</name>
</gene>
<reference evidence="1" key="1">
    <citation type="submission" date="2023-08" db="EMBL/GenBank/DDBJ databases">
        <title>A de novo genome assembly of Solanum verrucosum Schlechtendal, a Mexican diploid species geographically isolated from the other diploid A-genome species in potato relatives.</title>
        <authorList>
            <person name="Hosaka K."/>
        </authorList>
    </citation>
    <scope>NUCLEOTIDE SEQUENCE</scope>
    <source>
        <tissue evidence="1">Young leaves</tissue>
    </source>
</reference>
<evidence type="ECO:0000313" key="2">
    <source>
        <dbReference type="Proteomes" id="UP001234989"/>
    </source>
</evidence>
<dbReference type="EMBL" id="CP133617">
    <property type="protein sequence ID" value="WMV32679.1"/>
    <property type="molecule type" value="Genomic_DNA"/>
</dbReference>
<organism evidence="1 2">
    <name type="scientific">Solanum verrucosum</name>
    <dbReference type="NCBI Taxonomy" id="315347"/>
    <lineage>
        <taxon>Eukaryota</taxon>
        <taxon>Viridiplantae</taxon>
        <taxon>Streptophyta</taxon>
        <taxon>Embryophyta</taxon>
        <taxon>Tracheophyta</taxon>
        <taxon>Spermatophyta</taxon>
        <taxon>Magnoliopsida</taxon>
        <taxon>eudicotyledons</taxon>
        <taxon>Gunneridae</taxon>
        <taxon>Pentapetalae</taxon>
        <taxon>asterids</taxon>
        <taxon>lamiids</taxon>
        <taxon>Solanales</taxon>
        <taxon>Solanaceae</taxon>
        <taxon>Solanoideae</taxon>
        <taxon>Solaneae</taxon>
        <taxon>Solanum</taxon>
    </lineage>
</organism>
<proteinExistence type="predicted"/>
<evidence type="ECO:0000313" key="1">
    <source>
        <dbReference type="EMBL" id="WMV32679.1"/>
    </source>
</evidence>
<sequence>MGLMELLKDYDVTILSHPRKTNVMVDALSRKARSMGSLAHLEASRCLLVERSAHRLQCLALSILAFWIIGRYSTTSQNLSATGQLLISSPFDPLSLRLRVLERRAVHVVSATRQVKLGDPQDSISCSFHPYLLRFAPKCP</sequence>
<dbReference type="AlphaFoldDB" id="A0AAF0TUG0"/>
<name>A0AAF0TUG0_SOLVR</name>